<evidence type="ECO:0000256" key="2">
    <source>
        <dbReference type="ARBA" id="ARBA00022801"/>
    </source>
</evidence>
<dbReference type="Proteomes" id="UP000682733">
    <property type="component" value="Unassembled WGS sequence"/>
</dbReference>
<dbReference type="Proteomes" id="UP000663829">
    <property type="component" value="Unassembled WGS sequence"/>
</dbReference>
<protein>
    <submittedName>
        <fullName evidence="7">Uncharacterized protein</fullName>
    </submittedName>
</protein>
<evidence type="ECO:0000313" key="10">
    <source>
        <dbReference type="Proteomes" id="UP000663829"/>
    </source>
</evidence>
<dbReference type="GO" id="GO:0004382">
    <property type="term" value="F:GDP phosphatase activity"/>
    <property type="evidence" value="ECO:0007669"/>
    <property type="project" value="TreeGrafter"/>
</dbReference>
<dbReference type="GO" id="GO:0045134">
    <property type="term" value="F:UDP phosphatase activity"/>
    <property type="evidence" value="ECO:0007669"/>
    <property type="project" value="TreeGrafter"/>
</dbReference>
<dbReference type="EMBL" id="CAJNOQ010015745">
    <property type="protein sequence ID" value="CAF1367803.1"/>
    <property type="molecule type" value="Genomic_DNA"/>
</dbReference>
<comment type="similarity">
    <text evidence="1">Belongs to the GDA1/CD39 NTPase family.</text>
</comment>
<gene>
    <name evidence="7" type="ORF">GPM918_LOCUS31705</name>
    <name evidence="6" type="ORF">OVA965_LOCUS18705</name>
    <name evidence="9" type="ORF">SRO942_LOCUS32354</name>
    <name evidence="8" type="ORF">TMI583_LOCUS18718</name>
</gene>
<keyword evidence="4" id="KW-0547">Nucleotide-binding</keyword>
<dbReference type="GO" id="GO:0005524">
    <property type="term" value="F:ATP binding"/>
    <property type="evidence" value="ECO:0007669"/>
    <property type="project" value="UniProtKB-KW"/>
</dbReference>
<evidence type="ECO:0000256" key="4">
    <source>
        <dbReference type="PIRSR" id="PIRSR600407-2"/>
    </source>
</evidence>
<dbReference type="GO" id="GO:0005886">
    <property type="term" value="C:plasma membrane"/>
    <property type="evidence" value="ECO:0007669"/>
    <property type="project" value="TreeGrafter"/>
</dbReference>
<keyword evidence="10" id="KW-1185">Reference proteome</keyword>
<dbReference type="Pfam" id="PF01150">
    <property type="entry name" value="GDA1_CD39"/>
    <property type="match status" value="1"/>
</dbReference>
<evidence type="ECO:0000313" key="7">
    <source>
        <dbReference type="EMBL" id="CAF1367803.1"/>
    </source>
</evidence>
<feature type="active site" description="Proton acceptor" evidence="3">
    <location>
        <position position="178"/>
    </location>
</feature>
<dbReference type="Gene3D" id="3.30.420.150">
    <property type="entry name" value="Exopolyphosphatase. Domain 2"/>
    <property type="match status" value="1"/>
</dbReference>
<evidence type="ECO:0000313" key="8">
    <source>
        <dbReference type="EMBL" id="CAF3850418.1"/>
    </source>
</evidence>
<dbReference type="EMBL" id="CAJOBA010009403">
    <property type="protein sequence ID" value="CAF3850418.1"/>
    <property type="molecule type" value="Genomic_DNA"/>
</dbReference>
<dbReference type="InterPro" id="IPR000407">
    <property type="entry name" value="GDA1_CD39_NTPase"/>
</dbReference>
<organism evidence="7 10">
    <name type="scientific">Didymodactylos carnosus</name>
    <dbReference type="NCBI Taxonomy" id="1234261"/>
    <lineage>
        <taxon>Eukaryota</taxon>
        <taxon>Metazoa</taxon>
        <taxon>Spiralia</taxon>
        <taxon>Gnathifera</taxon>
        <taxon>Rotifera</taxon>
        <taxon>Eurotatoria</taxon>
        <taxon>Bdelloidea</taxon>
        <taxon>Philodinida</taxon>
        <taxon>Philodinidae</taxon>
        <taxon>Didymodactylos</taxon>
    </lineage>
</organism>
<dbReference type="Gene3D" id="3.30.420.40">
    <property type="match status" value="1"/>
</dbReference>
<dbReference type="PANTHER" id="PTHR11782">
    <property type="entry name" value="ADENOSINE/GUANOSINE DIPHOSPHATASE"/>
    <property type="match status" value="1"/>
</dbReference>
<dbReference type="Proteomes" id="UP000677228">
    <property type="component" value="Unassembled WGS sequence"/>
</dbReference>
<sequence length="518" mass="58641">MIFTRLATRQLCLLASIFLTGVGFIGSIILIIIWQVKLTPFRDYGVVIDAGSSHSEIYLYSWPSDKSDGIGLTSTVKQENAWPVPNVGGISGISPGTVDTITNYFQSTIQMCLNAIPNTRKSRTLIFLGATAGMRLLNIENPTLSNNILQSIRTYFSQLPLLFIQPEIQVRIISGSEEGLSGWITANILYKQLYLNNKPSETYGIMDMGGASTQISFIDENDPGHPSDVATMNLFNTDYKVYSHSYLCYGQDQLRYAYWRNLIYNTTSPTPLTDFTMINDPCLQSNYTLYNVSQSLLFNNACSKQNSTINSIYFNFVGTGNYNLCYEKIRFLIDKTNCTQIPTCSFNNVYQPIPISSSNKLVGISSFYNTFNTLAGDQLTSLSTGIYSLNSFNFTYINSIISKVCNTPWSGINVDGFRQYLCLHSTYHWLLLQYGYNFTDANLNNLQIVQKIDGNDIGWTLGYMINQTNYIDKELRPFRMLTVAEFGGLLFMFLFLFLIGTIVTIFIIWFRRSIARKY</sequence>
<keyword evidence="5" id="KW-1133">Transmembrane helix</keyword>
<name>A0A815ILJ4_9BILA</name>
<dbReference type="EMBL" id="CAJNOK010009385">
    <property type="protein sequence ID" value="CAF1088688.1"/>
    <property type="molecule type" value="Genomic_DNA"/>
</dbReference>
<dbReference type="EMBL" id="CAJOBC010073690">
    <property type="protein sequence ID" value="CAF4251231.1"/>
    <property type="molecule type" value="Genomic_DNA"/>
</dbReference>
<evidence type="ECO:0000256" key="3">
    <source>
        <dbReference type="PIRSR" id="PIRSR600407-1"/>
    </source>
</evidence>
<evidence type="ECO:0000313" key="9">
    <source>
        <dbReference type="EMBL" id="CAF4251231.1"/>
    </source>
</evidence>
<dbReference type="GO" id="GO:0009134">
    <property type="term" value="P:nucleoside diphosphate catabolic process"/>
    <property type="evidence" value="ECO:0007669"/>
    <property type="project" value="TreeGrafter"/>
</dbReference>
<keyword evidence="5" id="KW-0812">Transmembrane</keyword>
<keyword evidence="5" id="KW-0472">Membrane</keyword>
<dbReference type="GO" id="GO:0017111">
    <property type="term" value="F:ribonucleoside triphosphate phosphatase activity"/>
    <property type="evidence" value="ECO:0007669"/>
    <property type="project" value="TreeGrafter"/>
</dbReference>
<dbReference type="OrthoDB" id="6372431at2759"/>
<feature type="transmembrane region" description="Helical" evidence="5">
    <location>
        <begin position="12"/>
        <end position="34"/>
    </location>
</feature>
<keyword evidence="2" id="KW-0378">Hydrolase</keyword>
<comment type="caution">
    <text evidence="7">The sequence shown here is derived from an EMBL/GenBank/DDBJ whole genome shotgun (WGS) entry which is preliminary data.</text>
</comment>
<feature type="binding site" evidence="4">
    <location>
        <begin position="210"/>
        <end position="214"/>
    </location>
    <ligand>
        <name>ATP</name>
        <dbReference type="ChEBI" id="CHEBI:30616"/>
    </ligand>
</feature>
<reference evidence="7" key="1">
    <citation type="submission" date="2021-02" db="EMBL/GenBank/DDBJ databases">
        <authorList>
            <person name="Nowell W R."/>
        </authorList>
    </citation>
    <scope>NUCLEOTIDE SEQUENCE</scope>
</reference>
<dbReference type="PANTHER" id="PTHR11782:SF83">
    <property type="entry name" value="GUANOSINE-DIPHOSPHATASE"/>
    <property type="match status" value="1"/>
</dbReference>
<feature type="transmembrane region" description="Helical" evidence="5">
    <location>
        <begin position="486"/>
        <end position="510"/>
    </location>
</feature>
<dbReference type="AlphaFoldDB" id="A0A815ILJ4"/>
<dbReference type="Proteomes" id="UP000681722">
    <property type="component" value="Unassembled WGS sequence"/>
</dbReference>
<keyword evidence="4" id="KW-0067">ATP-binding</keyword>
<proteinExistence type="inferred from homology"/>
<evidence type="ECO:0000256" key="1">
    <source>
        <dbReference type="ARBA" id="ARBA00009283"/>
    </source>
</evidence>
<evidence type="ECO:0000313" key="6">
    <source>
        <dbReference type="EMBL" id="CAF1088688.1"/>
    </source>
</evidence>
<accession>A0A815ILJ4</accession>
<evidence type="ECO:0000256" key="5">
    <source>
        <dbReference type="SAM" id="Phobius"/>
    </source>
</evidence>